<dbReference type="NCBIfam" id="NF004065">
    <property type="entry name" value="PRK05580.1-1"/>
    <property type="match status" value="1"/>
</dbReference>
<dbReference type="EC" id="5.6.2.4" evidence="12"/>
<evidence type="ECO:0000256" key="9">
    <source>
        <dbReference type="ARBA" id="ARBA00023125"/>
    </source>
</evidence>
<keyword evidence="6 12" id="KW-0347">Helicase</keyword>
<feature type="binding site" evidence="12">
    <location>
        <position position="450"/>
    </location>
    <ligand>
        <name>Zn(2+)</name>
        <dbReference type="ChEBI" id="CHEBI:29105"/>
        <label>2</label>
    </ligand>
</feature>
<comment type="subunit">
    <text evidence="12">Component of the replication restart primosome.</text>
</comment>
<dbReference type="EMBL" id="JAHHGM010000024">
    <property type="protein sequence ID" value="MBT2990957.1"/>
    <property type="molecule type" value="Genomic_DNA"/>
</dbReference>
<dbReference type="GO" id="GO:0016787">
    <property type="term" value="F:hydrolase activity"/>
    <property type="evidence" value="ECO:0007669"/>
    <property type="project" value="UniProtKB-KW"/>
</dbReference>
<dbReference type="InterPro" id="IPR027417">
    <property type="entry name" value="P-loop_NTPase"/>
</dbReference>
<feature type="binding site" evidence="12">
    <location>
        <position position="468"/>
    </location>
    <ligand>
        <name>Zn(2+)</name>
        <dbReference type="ChEBI" id="CHEBI:29105"/>
        <label>2</label>
    </ligand>
</feature>
<dbReference type="Pfam" id="PF18074">
    <property type="entry name" value="PriA_C"/>
    <property type="match status" value="1"/>
</dbReference>
<dbReference type="GO" id="GO:0003677">
    <property type="term" value="F:DNA binding"/>
    <property type="evidence" value="ECO:0007669"/>
    <property type="project" value="UniProtKB-UniRule"/>
</dbReference>
<dbReference type="InterPro" id="IPR040498">
    <property type="entry name" value="PriA_CRR"/>
</dbReference>
<dbReference type="Gene3D" id="3.40.1440.60">
    <property type="entry name" value="PriA, 3(prime) DNA-binding domain"/>
    <property type="match status" value="1"/>
</dbReference>
<dbReference type="GO" id="GO:0006310">
    <property type="term" value="P:DNA recombination"/>
    <property type="evidence" value="ECO:0007669"/>
    <property type="project" value="InterPro"/>
</dbReference>
<dbReference type="CDD" id="cd17929">
    <property type="entry name" value="DEXHc_priA"/>
    <property type="match status" value="1"/>
</dbReference>
<dbReference type="GO" id="GO:0006302">
    <property type="term" value="P:double-strand break repair"/>
    <property type="evidence" value="ECO:0007669"/>
    <property type="project" value="InterPro"/>
</dbReference>
<evidence type="ECO:0000256" key="7">
    <source>
        <dbReference type="ARBA" id="ARBA00022833"/>
    </source>
</evidence>
<dbReference type="InterPro" id="IPR005259">
    <property type="entry name" value="PriA"/>
</dbReference>
<dbReference type="InterPro" id="IPR042115">
    <property type="entry name" value="PriA_3primeBD_sf"/>
</dbReference>
<dbReference type="PANTHER" id="PTHR30580:SF0">
    <property type="entry name" value="PRIMOSOMAL PROTEIN N"/>
    <property type="match status" value="1"/>
</dbReference>
<evidence type="ECO:0000256" key="4">
    <source>
        <dbReference type="ARBA" id="ARBA00022741"/>
    </source>
</evidence>
<evidence type="ECO:0000256" key="5">
    <source>
        <dbReference type="ARBA" id="ARBA00022801"/>
    </source>
</evidence>
<gene>
    <name evidence="12" type="primary">priA</name>
    <name evidence="15" type="ORF">KME65_18525</name>
</gene>
<dbReference type="NCBIfam" id="TIGR00595">
    <property type="entry name" value="priA"/>
    <property type="match status" value="1"/>
</dbReference>
<keyword evidence="9 12" id="KW-0238">DNA-binding</keyword>
<dbReference type="InterPro" id="IPR041236">
    <property type="entry name" value="PriA_C"/>
</dbReference>
<feature type="domain" description="Helicase ATP-binding" evidence="13">
    <location>
        <begin position="213"/>
        <end position="379"/>
    </location>
</feature>
<keyword evidence="2 12" id="KW-0235">DNA replication</keyword>
<evidence type="ECO:0000256" key="10">
    <source>
        <dbReference type="ARBA" id="ARBA00023235"/>
    </source>
</evidence>
<keyword evidence="8 12" id="KW-0067">ATP-binding</keyword>
<dbReference type="Proteomes" id="UP000770889">
    <property type="component" value="Unassembled WGS sequence"/>
</dbReference>
<proteinExistence type="inferred from homology"/>
<comment type="similarity">
    <text evidence="12">Belongs to the helicase family. PriA subfamily.</text>
</comment>
<dbReference type="SUPFAM" id="SSF52540">
    <property type="entry name" value="P-loop containing nucleoside triphosphate hydrolases"/>
    <property type="match status" value="2"/>
</dbReference>
<comment type="caution">
    <text evidence="15">The sequence shown here is derived from an EMBL/GenBank/DDBJ whole genome shotgun (WGS) entry which is preliminary data.</text>
</comment>
<dbReference type="InterPro" id="IPR011545">
    <property type="entry name" value="DEAD/DEAH_box_helicase_dom"/>
</dbReference>
<feature type="binding site" evidence="12">
    <location>
        <position position="465"/>
    </location>
    <ligand>
        <name>Zn(2+)</name>
        <dbReference type="ChEBI" id="CHEBI:29105"/>
        <label>2</label>
    </ligand>
</feature>
<feature type="domain" description="Helicase C-terminal" evidence="14">
    <location>
        <begin position="419"/>
        <end position="627"/>
    </location>
</feature>
<comment type="catalytic activity">
    <reaction evidence="11 12">
        <text>ATP + H2O = ADP + phosphate + H(+)</text>
        <dbReference type="Rhea" id="RHEA:13065"/>
        <dbReference type="ChEBI" id="CHEBI:15377"/>
        <dbReference type="ChEBI" id="CHEBI:15378"/>
        <dbReference type="ChEBI" id="CHEBI:30616"/>
        <dbReference type="ChEBI" id="CHEBI:43474"/>
        <dbReference type="ChEBI" id="CHEBI:456216"/>
        <dbReference type="EC" id="5.6.2.4"/>
    </reaction>
</comment>
<evidence type="ECO:0000256" key="1">
    <source>
        <dbReference type="ARBA" id="ARBA00022515"/>
    </source>
</evidence>
<accession>A0A944MGE0</accession>
<feature type="binding site" evidence="12">
    <location>
        <position position="478"/>
    </location>
    <ligand>
        <name>Zn(2+)</name>
        <dbReference type="ChEBI" id="CHEBI:29105"/>
        <label>1</label>
    </ligand>
</feature>
<dbReference type="GO" id="GO:0006270">
    <property type="term" value="P:DNA replication initiation"/>
    <property type="evidence" value="ECO:0007669"/>
    <property type="project" value="TreeGrafter"/>
</dbReference>
<comment type="function">
    <text evidence="12">Initiates the restart of stalled replication forks, which reloads the replicative helicase on sites other than the origin of replication. Recognizes and binds to abandoned replication forks and remodels them to uncover a helicase loading site. Promotes assembly of the primosome at these replication forks.</text>
</comment>
<dbReference type="InterPro" id="IPR001650">
    <property type="entry name" value="Helicase_C-like"/>
</dbReference>
<dbReference type="PROSITE" id="PS51192">
    <property type="entry name" value="HELICASE_ATP_BIND_1"/>
    <property type="match status" value="1"/>
</dbReference>
<dbReference type="GO" id="GO:0005524">
    <property type="term" value="F:ATP binding"/>
    <property type="evidence" value="ECO:0007669"/>
    <property type="project" value="UniProtKB-UniRule"/>
</dbReference>
<dbReference type="AlphaFoldDB" id="A0A944MGE0"/>
<dbReference type="GO" id="GO:0006269">
    <property type="term" value="P:DNA replication, synthesis of primer"/>
    <property type="evidence" value="ECO:0007669"/>
    <property type="project" value="UniProtKB-KW"/>
</dbReference>
<evidence type="ECO:0000313" key="16">
    <source>
        <dbReference type="Proteomes" id="UP000770889"/>
    </source>
</evidence>
<sequence>MVSDPILQIALPGPLRRLYDYLPPKESAQAPIVGCRYQIPFGRSSRTGILIAVKAASEIEPEKLKRALRQIDPQPLLGAADLRLLHWAAAYYQHPLGDVIFNALPVTLRRERSPTGVSERGLRLTAAGTAVEAASLRRAPKQLALLNALAETPQGMERSTLMSRHRISQGVIRSLLDKGWIESCPIQEPVQPTARPAKIVLNPEQREAVDQVRRHLGSFRPFLLHGVTGSGKTEVYLRLIETVVANDQQALLLVPEIGLTPQLLQRFKKSMGEGVAVLHSGLSDGERERVWQAMRQAQRPILIGTRSAVFTPMPRLGLIIVDEEHDLSYKQQEGFRYSARDLALVRGQQRGCPVVLGSATPSLESLRNSAEARYTRLNLTQRVGSARMPALMLLDIRSVHLDGGLSPALIKQLRQTLDAEEQALLFLNRRGYAPLLTCHACGWLTDCPRCDARMTHHRQSRLLWCHHCGHQRREPDHCPSCGSADLRPVGQGTERVEESLQRLFPGTPLARIDRDSTSRKGSLEMLLSRIRAGDYPLLLGTQMLAKGHHFPDVTLVAILDVDQGLFGADFRASERMAQLVLQVSGRAGRAGRPGRVLIQTRHPDHPLLQLLTTKGYEAFASEALEERRAAAFPPFSHQVLLRAESTKAADPEHFLKQAVKLGRELNGSASLEFWGPVPAPMARKAGKTRAHLLIQSAQRQPLHQWLMAWVAGLTQLSGSRRVRWSVDVDPQEML</sequence>
<dbReference type="PROSITE" id="PS51194">
    <property type="entry name" value="HELICASE_CTER"/>
    <property type="match status" value="1"/>
</dbReference>
<dbReference type="Pfam" id="PF18319">
    <property type="entry name" value="Zn_ribbon_PriA"/>
    <property type="match status" value="1"/>
</dbReference>
<dbReference type="HAMAP" id="MF_00983">
    <property type="entry name" value="PriA"/>
    <property type="match status" value="1"/>
</dbReference>
<dbReference type="SMART" id="SM00490">
    <property type="entry name" value="HELICc"/>
    <property type="match status" value="1"/>
</dbReference>
<comment type="cofactor">
    <cofactor evidence="12">
        <name>Zn(2+)</name>
        <dbReference type="ChEBI" id="CHEBI:29105"/>
    </cofactor>
    <text evidence="12">Binds 2 zinc ions per subunit.</text>
</comment>
<keyword evidence="3 12" id="KW-0479">Metal-binding</keyword>
<evidence type="ECO:0000256" key="6">
    <source>
        <dbReference type="ARBA" id="ARBA00022806"/>
    </source>
</evidence>
<comment type="catalytic activity">
    <reaction evidence="12">
        <text>Couples ATP hydrolysis with the unwinding of duplex DNA by translocating in the 3'-5' direction.</text>
        <dbReference type="EC" id="5.6.2.4"/>
    </reaction>
</comment>
<feature type="binding site" evidence="12">
    <location>
        <position position="438"/>
    </location>
    <ligand>
        <name>Zn(2+)</name>
        <dbReference type="ChEBI" id="CHEBI:29105"/>
        <label>1</label>
    </ligand>
</feature>
<evidence type="ECO:0000259" key="13">
    <source>
        <dbReference type="PROSITE" id="PS51192"/>
    </source>
</evidence>
<keyword evidence="10 12" id="KW-0413">Isomerase</keyword>
<dbReference type="Pfam" id="PF00271">
    <property type="entry name" value="Helicase_C"/>
    <property type="match status" value="1"/>
</dbReference>
<evidence type="ECO:0000259" key="14">
    <source>
        <dbReference type="PROSITE" id="PS51194"/>
    </source>
</evidence>
<dbReference type="InterPro" id="IPR041222">
    <property type="entry name" value="PriA_3primeBD"/>
</dbReference>
<reference evidence="15 16" key="1">
    <citation type="submission" date="2021-05" db="EMBL/GenBank/DDBJ databases">
        <title>Genetic and Functional Diversity in Clade A Lucinid endosymbionts from the Bahamas.</title>
        <authorList>
            <person name="Giani N.M."/>
            <person name="Engel A.S."/>
            <person name="Campbell B.J."/>
        </authorList>
    </citation>
    <scope>NUCLEOTIDE SEQUENCE [LARGE SCALE GENOMIC DNA]</scope>
    <source>
        <strain evidence="15">LUC16012Gg_MoonRockCtena</strain>
    </source>
</reference>
<feature type="binding site" evidence="12">
    <location>
        <position position="481"/>
    </location>
    <ligand>
        <name>Zn(2+)</name>
        <dbReference type="ChEBI" id="CHEBI:29105"/>
        <label>1</label>
    </ligand>
</feature>
<keyword evidence="1 12" id="KW-0639">Primosome</keyword>
<evidence type="ECO:0000256" key="3">
    <source>
        <dbReference type="ARBA" id="ARBA00022723"/>
    </source>
</evidence>
<dbReference type="FunFam" id="3.40.1440.60:FF:000001">
    <property type="entry name" value="Primosomal protein N"/>
    <property type="match status" value="1"/>
</dbReference>
<dbReference type="GO" id="GO:0008270">
    <property type="term" value="F:zinc ion binding"/>
    <property type="evidence" value="ECO:0007669"/>
    <property type="project" value="UniProtKB-UniRule"/>
</dbReference>
<protein>
    <recommendedName>
        <fullName evidence="12">Replication restart protein PriA</fullName>
    </recommendedName>
    <alternativeName>
        <fullName evidence="12">ATP-dependent DNA helicase PriA</fullName>
        <ecNumber evidence="12">5.6.2.4</ecNumber>
    </alternativeName>
    <alternativeName>
        <fullName evidence="12">DNA 3'-5' helicase PriA</fullName>
    </alternativeName>
</protein>
<dbReference type="GO" id="GO:0043138">
    <property type="term" value="F:3'-5' DNA helicase activity"/>
    <property type="evidence" value="ECO:0007669"/>
    <property type="project" value="UniProtKB-EC"/>
</dbReference>
<feature type="binding site" evidence="12">
    <location>
        <position position="441"/>
    </location>
    <ligand>
        <name>Zn(2+)</name>
        <dbReference type="ChEBI" id="CHEBI:29105"/>
        <label>1</label>
    </ligand>
</feature>
<feature type="binding site" evidence="12">
    <location>
        <position position="447"/>
    </location>
    <ligand>
        <name>Zn(2+)</name>
        <dbReference type="ChEBI" id="CHEBI:29105"/>
        <label>2</label>
    </ligand>
</feature>
<evidence type="ECO:0000256" key="8">
    <source>
        <dbReference type="ARBA" id="ARBA00022840"/>
    </source>
</evidence>
<dbReference type="NCBIfam" id="NF004067">
    <property type="entry name" value="PRK05580.1-4"/>
    <property type="match status" value="1"/>
</dbReference>
<organism evidence="15 16">
    <name type="scientific">Candidatus Thiodiazotropha taylori</name>
    <dbReference type="NCBI Taxonomy" id="2792791"/>
    <lineage>
        <taxon>Bacteria</taxon>
        <taxon>Pseudomonadati</taxon>
        <taxon>Pseudomonadota</taxon>
        <taxon>Gammaproteobacteria</taxon>
        <taxon>Chromatiales</taxon>
        <taxon>Sedimenticolaceae</taxon>
        <taxon>Candidatus Thiodiazotropha</taxon>
    </lineage>
</organism>
<dbReference type="FunFam" id="3.40.50.300:FF:000489">
    <property type="entry name" value="Primosome assembly protein PriA"/>
    <property type="match status" value="1"/>
</dbReference>
<dbReference type="Pfam" id="PF17764">
    <property type="entry name" value="PriA_3primeBD"/>
    <property type="match status" value="1"/>
</dbReference>
<evidence type="ECO:0000256" key="11">
    <source>
        <dbReference type="ARBA" id="ARBA00048988"/>
    </source>
</evidence>
<dbReference type="PANTHER" id="PTHR30580">
    <property type="entry name" value="PRIMOSOMAL PROTEIN N"/>
    <property type="match status" value="1"/>
</dbReference>
<dbReference type="CDD" id="cd18804">
    <property type="entry name" value="SF2_C_priA"/>
    <property type="match status" value="1"/>
</dbReference>
<keyword evidence="5 12" id="KW-0378">Hydrolase</keyword>
<dbReference type="InterPro" id="IPR014001">
    <property type="entry name" value="Helicase_ATP-bd"/>
</dbReference>
<dbReference type="GO" id="GO:1990077">
    <property type="term" value="C:primosome complex"/>
    <property type="evidence" value="ECO:0007669"/>
    <property type="project" value="UniProtKB-UniRule"/>
</dbReference>
<dbReference type="Pfam" id="PF00270">
    <property type="entry name" value="DEAD"/>
    <property type="match status" value="1"/>
</dbReference>
<keyword evidence="4 12" id="KW-0547">Nucleotide-binding</keyword>
<evidence type="ECO:0000256" key="2">
    <source>
        <dbReference type="ARBA" id="ARBA00022705"/>
    </source>
</evidence>
<evidence type="ECO:0000313" key="15">
    <source>
        <dbReference type="EMBL" id="MBT2990957.1"/>
    </source>
</evidence>
<name>A0A944MGE0_9GAMM</name>
<evidence type="ECO:0000256" key="12">
    <source>
        <dbReference type="HAMAP-Rule" id="MF_00983"/>
    </source>
</evidence>
<dbReference type="SMART" id="SM00487">
    <property type="entry name" value="DEXDc"/>
    <property type="match status" value="1"/>
</dbReference>
<dbReference type="Gene3D" id="3.40.50.300">
    <property type="entry name" value="P-loop containing nucleotide triphosphate hydrolases"/>
    <property type="match status" value="2"/>
</dbReference>
<keyword evidence="7 12" id="KW-0862">Zinc</keyword>